<dbReference type="InterPro" id="IPR046769">
    <property type="entry name" value="DOCKER_Lobe_A"/>
</dbReference>
<evidence type="ECO:0000256" key="3">
    <source>
        <dbReference type="SAM" id="MobiDB-lite"/>
    </source>
</evidence>
<dbReference type="InterPro" id="IPR056372">
    <property type="entry name" value="TPR_DOCK"/>
</dbReference>
<comment type="caution">
    <text evidence="5">The sequence shown here is derived from an EMBL/GenBank/DDBJ whole genome shotgun (WGS) entry which is preliminary data.</text>
</comment>
<feature type="domain" description="DOCKER" evidence="4">
    <location>
        <begin position="300"/>
        <end position="719"/>
    </location>
</feature>
<dbReference type="Gene3D" id="1.25.40.410">
    <property type="match status" value="1"/>
</dbReference>
<dbReference type="AlphaFoldDB" id="A0AAW1CSE2"/>
<dbReference type="PANTHER" id="PTHR45653">
    <property type="entry name" value="DEDICATOR OF CYTOKINESIS"/>
    <property type="match status" value="1"/>
</dbReference>
<dbReference type="InterPro" id="IPR046770">
    <property type="entry name" value="DOCKER_Lobe_B"/>
</dbReference>
<dbReference type="GO" id="GO:0005085">
    <property type="term" value="F:guanyl-nucleotide exchange factor activity"/>
    <property type="evidence" value="ECO:0007669"/>
    <property type="project" value="UniProtKB-KW"/>
</dbReference>
<feature type="region of interest" description="Disordered" evidence="3">
    <location>
        <begin position="767"/>
        <end position="869"/>
    </location>
</feature>
<dbReference type="Gene3D" id="1.20.58.740">
    <property type="match status" value="1"/>
</dbReference>
<dbReference type="Pfam" id="PF20422">
    <property type="entry name" value="DHR-2_Lobe_B"/>
    <property type="match status" value="1"/>
</dbReference>
<accession>A0AAW1CSE2</accession>
<keyword evidence="1" id="KW-0344">Guanine-nucleotide releasing factor</keyword>
<dbReference type="InterPro" id="IPR026791">
    <property type="entry name" value="DOCK"/>
</dbReference>
<dbReference type="GO" id="GO:0005886">
    <property type="term" value="C:plasma membrane"/>
    <property type="evidence" value="ECO:0007669"/>
    <property type="project" value="TreeGrafter"/>
</dbReference>
<dbReference type="Proteomes" id="UP001461498">
    <property type="component" value="Unassembled WGS sequence"/>
</dbReference>
<dbReference type="InterPro" id="IPR046773">
    <property type="entry name" value="DOCKER_Lobe_C"/>
</dbReference>
<dbReference type="GO" id="GO:0005737">
    <property type="term" value="C:cytoplasm"/>
    <property type="evidence" value="ECO:0007669"/>
    <property type="project" value="TreeGrafter"/>
</dbReference>
<dbReference type="InterPro" id="IPR043162">
    <property type="entry name" value="DOCK_C_lobe_C"/>
</dbReference>
<evidence type="ECO:0000313" key="6">
    <source>
        <dbReference type="Proteomes" id="UP001461498"/>
    </source>
</evidence>
<comment type="similarity">
    <text evidence="2">Belongs to the DOCK family.</text>
</comment>
<dbReference type="GO" id="GO:0007264">
    <property type="term" value="P:small GTPase-mediated signal transduction"/>
    <property type="evidence" value="ECO:0007669"/>
    <property type="project" value="InterPro"/>
</dbReference>
<dbReference type="Pfam" id="PF06920">
    <property type="entry name" value="DHR-2_Lobe_A"/>
    <property type="match status" value="1"/>
</dbReference>
<evidence type="ECO:0000259" key="4">
    <source>
        <dbReference type="PROSITE" id="PS51651"/>
    </source>
</evidence>
<dbReference type="Pfam" id="PF23554">
    <property type="entry name" value="TPR_DOCK"/>
    <property type="match status" value="1"/>
</dbReference>
<dbReference type="EMBL" id="JAPXFL010000010">
    <property type="protein sequence ID" value="KAK9500519.1"/>
    <property type="molecule type" value="Genomic_DNA"/>
</dbReference>
<dbReference type="Pfam" id="PF20421">
    <property type="entry name" value="DHR-2_Lobe_C"/>
    <property type="match status" value="1"/>
</dbReference>
<evidence type="ECO:0000256" key="1">
    <source>
        <dbReference type="ARBA" id="ARBA00022658"/>
    </source>
</evidence>
<dbReference type="PROSITE" id="PS51651">
    <property type="entry name" value="DOCKER"/>
    <property type="match status" value="1"/>
</dbReference>
<gene>
    <name evidence="5" type="ORF">O3M35_001768</name>
</gene>
<protein>
    <recommendedName>
        <fullName evidence="4">DOCKER domain-containing protein</fullName>
    </recommendedName>
</protein>
<evidence type="ECO:0000313" key="5">
    <source>
        <dbReference type="EMBL" id="KAK9500519.1"/>
    </source>
</evidence>
<dbReference type="GO" id="GO:0031267">
    <property type="term" value="F:small GTPase binding"/>
    <property type="evidence" value="ECO:0007669"/>
    <property type="project" value="TreeGrafter"/>
</dbReference>
<feature type="compositionally biased region" description="Basic and acidic residues" evidence="3">
    <location>
        <begin position="846"/>
        <end position="862"/>
    </location>
</feature>
<evidence type="ECO:0000256" key="2">
    <source>
        <dbReference type="PROSITE-ProRule" id="PRU00984"/>
    </source>
</evidence>
<organism evidence="5 6">
    <name type="scientific">Rhynocoris fuscipes</name>
    <dbReference type="NCBI Taxonomy" id="488301"/>
    <lineage>
        <taxon>Eukaryota</taxon>
        <taxon>Metazoa</taxon>
        <taxon>Ecdysozoa</taxon>
        <taxon>Arthropoda</taxon>
        <taxon>Hexapoda</taxon>
        <taxon>Insecta</taxon>
        <taxon>Pterygota</taxon>
        <taxon>Neoptera</taxon>
        <taxon>Paraneoptera</taxon>
        <taxon>Hemiptera</taxon>
        <taxon>Heteroptera</taxon>
        <taxon>Panheteroptera</taxon>
        <taxon>Cimicomorpha</taxon>
        <taxon>Reduviidae</taxon>
        <taxon>Harpactorinae</taxon>
        <taxon>Harpactorini</taxon>
        <taxon>Rhynocoris</taxon>
    </lineage>
</organism>
<feature type="compositionally biased region" description="Polar residues" evidence="3">
    <location>
        <begin position="797"/>
        <end position="812"/>
    </location>
</feature>
<dbReference type="InterPro" id="IPR027357">
    <property type="entry name" value="DOCKER_dom"/>
</dbReference>
<reference evidence="5 6" key="1">
    <citation type="submission" date="2022-12" db="EMBL/GenBank/DDBJ databases">
        <title>Chromosome-level genome assembly of true bugs.</title>
        <authorList>
            <person name="Ma L."/>
            <person name="Li H."/>
        </authorList>
    </citation>
    <scope>NUCLEOTIDE SEQUENCE [LARGE SCALE GENOMIC DNA]</scope>
    <source>
        <strain evidence="5">Lab_2022b</strain>
    </source>
</reference>
<dbReference type="PANTHER" id="PTHR45653:SF12">
    <property type="entry name" value="SPONGE, ISOFORM E"/>
    <property type="match status" value="1"/>
</dbReference>
<dbReference type="InterPro" id="IPR043161">
    <property type="entry name" value="DOCK_C_lobe_A"/>
</dbReference>
<feature type="region of interest" description="Disordered" evidence="3">
    <location>
        <begin position="887"/>
        <end position="936"/>
    </location>
</feature>
<keyword evidence="6" id="KW-1185">Reference proteome</keyword>
<name>A0AAW1CSE2_9HEMI</name>
<proteinExistence type="inferred from homology"/>
<sequence length="936" mass="107832">MRADEEGGKIDNCLHHDIEVVCINTLDMLVQTVIIIIDRSMPVLGSLVGCLIGLLQLMSKGHYRRLCATDPKCVKELLLRLLLVLRDLLKQDVFPEDWAVVRLATNSVILTTMRYCSQVMFKALGTFDCQVWSNYFNLAVAFLTQPSLQLEKFSEVKREKIISKYGDMRVKMGFQILEVWSSLAGEHKINFIPSMVGPFLEITLVPEPELRKATLGIFFDMIQCEYKVCGNFKQVESELIDKLDILISENKGDDEYRQLFNTILLERVQNEEPAWKETGWVFVTSVTRLLERLLDYRSVIHGDENRDKRMSCTVNLLNFYKTEINRTEMYVRYIYKLHALHISAQNFAEAGFTLLLYANILNWETNHAKKLELYHLILSYFDKAKVWEKGLPLLKELAHVYEERLFDYESLCQVLAMQEKFYKNILKQLRTEPEYFRVGFYGTAFPMFVRNKVFIYRGQEYERIEAFTARIQTEFPAAQIYSKNTPPPHALIQSDTQYIQICNVKPLTDGRFPYRKEALREVPEKIARFYQVNDVSRFQLDRPVHKPPVDKENEFKSLWVERTILVTSDPLPGILRWFEVVETCVEEVPPVRYAAETVALVNRELSDLIAQYTTDGKRPNTNPLSMRLQGVIDANVMGGIAKYQDAFFTPEFIRTHPEWNHHIARLMSLLHEQVAILESGLVVHGQLAPSNMQPLHQRLLERLSQLSASLKRPQIDPAILHMPLPSVPHESRHHEEYTNSCVQNMYSHVDEMYSQPQEVAEACDVNEVPPIPRPKSYSVTSDGDTTARRGHQRSHSRTLLQQSPRVSESLSSADDAPPLPPRGFTPDKRNSSIEIPPAPPKRLLAQRKENDSLCDEKSRDSGFSESSQLNHLNYEDWQIPNQINRVCDQPVPPPVPPKSSATTLNDDIPLNIPRSENYSLPKLRTENGKLSPDLNQ</sequence>